<keyword evidence="1" id="KW-0812">Transmembrane</keyword>
<sequence>MYDQYKTDSFDGITLQGIANDLSAAGWNVKTVWKKGNSKRETYGEGANFFQLEKDGKWVLRQVKNKGFVRMGKMSAEEERLFLSLLKKNMLYSKPEWTLGLVLTIVYAILIFFIGSSRDMESVGIVLFVSALCLFGFLGLAYMRSEGKLSAGLYRVSLVFGIIGYALTALSSLLCLPVMNSIFRNALYTKVKAVKTQDILP</sequence>
<feature type="transmembrane region" description="Helical" evidence="1">
    <location>
        <begin position="122"/>
        <end position="141"/>
    </location>
</feature>
<accession>A0A1K1RBU8</accession>
<dbReference type="Proteomes" id="UP000182248">
    <property type="component" value="Unassembled WGS sequence"/>
</dbReference>
<feature type="transmembrane region" description="Helical" evidence="1">
    <location>
        <begin position="97"/>
        <end position="116"/>
    </location>
</feature>
<reference evidence="2 3" key="1">
    <citation type="submission" date="2016-11" db="EMBL/GenBank/DDBJ databases">
        <authorList>
            <person name="Jaros S."/>
            <person name="Januszkiewicz K."/>
            <person name="Wedrychowicz H."/>
        </authorList>
    </citation>
    <scope>NUCLEOTIDE SEQUENCE [LARGE SCALE GENOMIC DNA]</scope>
    <source>
        <strain evidence="2 3">CGMCC 1.12145</strain>
    </source>
</reference>
<evidence type="ECO:0008006" key="4">
    <source>
        <dbReference type="Google" id="ProtNLM"/>
    </source>
</evidence>
<protein>
    <recommendedName>
        <fullName evidence="4">DUF2812 domain-containing protein</fullName>
    </recommendedName>
</protein>
<organism evidence="2 3">
    <name type="scientific">Sinomicrobium oceani</name>
    <dbReference type="NCBI Taxonomy" id="1150368"/>
    <lineage>
        <taxon>Bacteria</taxon>
        <taxon>Pseudomonadati</taxon>
        <taxon>Bacteroidota</taxon>
        <taxon>Flavobacteriia</taxon>
        <taxon>Flavobacteriales</taxon>
        <taxon>Flavobacteriaceae</taxon>
        <taxon>Sinomicrobium</taxon>
    </lineage>
</organism>
<keyword evidence="3" id="KW-1185">Reference proteome</keyword>
<dbReference type="AlphaFoldDB" id="A0A1K1RBU8"/>
<dbReference type="OrthoDB" id="1434254at2"/>
<keyword evidence="1" id="KW-0472">Membrane</keyword>
<dbReference type="EMBL" id="FPJE01000022">
    <property type="protein sequence ID" value="SFW69552.1"/>
    <property type="molecule type" value="Genomic_DNA"/>
</dbReference>
<keyword evidence="1" id="KW-1133">Transmembrane helix</keyword>
<proteinExistence type="predicted"/>
<dbReference type="RefSeq" id="WP_072318581.1">
    <property type="nucleotide sequence ID" value="NZ_FPJE01000022.1"/>
</dbReference>
<evidence type="ECO:0000313" key="2">
    <source>
        <dbReference type="EMBL" id="SFW69552.1"/>
    </source>
</evidence>
<gene>
    <name evidence="2" type="ORF">SAMN02927921_03384</name>
</gene>
<name>A0A1K1RBU8_9FLAO</name>
<evidence type="ECO:0000313" key="3">
    <source>
        <dbReference type="Proteomes" id="UP000182248"/>
    </source>
</evidence>
<evidence type="ECO:0000256" key="1">
    <source>
        <dbReference type="SAM" id="Phobius"/>
    </source>
</evidence>
<feature type="transmembrane region" description="Helical" evidence="1">
    <location>
        <begin position="153"/>
        <end position="179"/>
    </location>
</feature>